<sequence length="162" mass="17265">MAISTGDTIPEATLVRMGAEGPEQVSITERLKGRKVIVFGLPGAFTSTCSASHVPSFIRTKAQFDEKGVDEIICVSVNDPFVMQAWEKDTGAGDAGLTMLADPAGEFTKAMGRGFDAPPVGFYGRSQRYAMYVVDGKVEIMQDGDAPGQCDMSSGEAMLEKI</sequence>
<keyword evidence="2 6" id="KW-0049">Antioxidant</keyword>
<keyword evidence="9" id="KW-1185">Reference proteome</keyword>
<dbReference type="GO" id="GO:0042744">
    <property type="term" value="P:hydrogen peroxide catabolic process"/>
    <property type="evidence" value="ECO:0007669"/>
    <property type="project" value="TreeGrafter"/>
</dbReference>
<organism evidence="8 9">
    <name type="scientific">Aliishimia ponticola</name>
    <dbReference type="NCBI Taxonomy" id="2499833"/>
    <lineage>
        <taxon>Bacteria</taxon>
        <taxon>Pseudomonadati</taxon>
        <taxon>Pseudomonadota</taxon>
        <taxon>Alphaproteobacteria</taxon>
        <taxon>Rhodobacterales</taxon>
        <taxon>Paracoccaceae</taxon>
        <taxon>Aliishimia</taxon>
    </lineage>
</organism>
<dbReference type="PANTHER" id="PTHR10430">
    <property type="entry name" value="PEROXIREDOXIN"/>
    <property type="match status" value="1"/>
</dbReference>
<keyword evidence="4 6" id="KW-0676">Redox-active center</keyword>
<proteinExistence type="inferred from homology"/>
<reference evidence="8 9" key="1">
    <citation type="submission" date="2019-04" db="EMBL/GenBank/DDBJ databases">
        <title>Shimia ponticola sp. nov., isolated from seawater.</title>
        <authorList>
            <person name="Kim Y.-O."/>
            <person name="Yoon J.-H."/>
        </authorList>
    </citation>
    <scope>NUCLEOTIDE SEQUENCE [LARGE SCALE GENOMIC DNA]</scope>
    <source>
        <strain evidence="8 9">MYP11</strain>
    </source>
</reference>
<comment type="catalytic activity">
    <reaction evidence="6">
        <text>a hydroperoxide + 2 glutathione = an alcohol + glutathione disulfide + H2O</text>
        <dbReference type="Rhea" id="RHEA:62632"/>
        <dbReference type="ChEBI" id="CHEBI:15377"/>
        <dbReference type="ChEBI" id="CHEBI:30879"/>
        <dbReference type="ChEBI" id="CHEBI:35924"/>
        <dbReference type="ChEBI" id="CHEBI:57925"/>
        <dbReference type="ChEBI" id="CHEBI:58297"/>
        <dbReference type="EC" id="1.11.1.27"/>
    </reaction>
</comment>
<dbReference type="Pfam" id="PF08534">
    <property type="entry name" value="Redoxin"/>
    <property type="match status" value="1"/>
</dbReference>
<dbReference type="PROSITE" id="PS51352">
    <property type="entry name" value="THIOREDOXIN_2"/>
    <property type="match status" value="1"/>
</dbReference>
<evidence type="ECO:0000256" key="3">
    <source>
        <dbReference type="ARBA" id="ARBA00023002"/>
    </source>
</evidence>
<dbReference type="InterPro" id="IPR037944">
    <property type="entry name" value="PRX5-like"/>
</dbReference>
<dbReference type="AlphaFoldDB" id="A0A4S4NC76"/>
<dbReference type="RefSeq" id="WP_136462610.1">
    <property type="nucleotide sequence ID" value="NZ_SRKY01000002.1"/>
</dbReference>
<dbReference type="GO" id="GO:0005737">
    <property type="term" value="C:cytoplasm"/>
    <property type="evidence" value="ECO:0007669"/>
    <property type="project" value="TreeGrafter"/>
</dbReference>
<accession>A0A4S4NC76</accession>
<evidence type="ECO:0000256" key="2">
    <source>
        <dbReference type="ARBA" id="ARBA00022862"/>
    </source>
</evidence>
<dbReference type="GO" id="GO:0008379">
    <property type="term" value="F:thioredoxin peroxidase activity"/>
    <property type="evidence" value="ECO:0007669"/>
    <property type="project" value="InterPro"/>
</dbReference>
<evidence type="ECO:0000256" key="4">
    <source>
        <dbReference type="ARBA" id="ARBA00023284"/>
    </source>
</evidence>
<evidence type="ECO:0000256" key="6">
    <source>
        <dbReference type="RuleBase" id="RU366011"/>
    </source>
</evidence>
<dbReference type="InterPro" id="IPR013766">
    <property type="entry name" value="Thioredoxin_domain"/>
</dbReference>
<protein>
    <recommendedName>
        <fullName evidence="6">Glutathione-dependent peroxiredoxin</fullName>
        <ecNumber evidence="6">1.11.1.27</ecNumber>
    </recommendedName>
</protein>
<comment type="caution">
    <text evidence="8">The sequence shown here is derived from an EMBL/GenBank/DDBJ whole genome shotgun (WGS) entry which is preliminary data.</text>
</comment>
<gene>
    <name evidence="8" type="ORF">E4Z66_08720</name>
</gene>
<name>A0A4S4NC76_9RHOB</name>
<dbReference type="InterPro" id="IPR013740">
    <property type="entry name" value="Redoxin"/>
</dbReference>
<dbReference type="SUPFAM" id="SSF52833">
    <property type="entry name" value="Thioredoxin-like"/>
    <property type="match status" value="1"/>
</dbReference>
<dbReference type="FunFam" id="3.40.30.10:FF:000020">
    <property type="entry name" value="Peroxiredoxin"/>
    <property type="match status" value="1"/>
</dbReference>
<dbReference type="GO" id="GO:0034599">
    <property type="term" value="P:cellular response to oxidative stress"/>
    <property type="evidence" value="ECO:0007669"/>
    <property type="project" value="InterPro"/>
</dbReference>
<dbReference type="PANTHER" id="PTHR10430:SF16">
    <property type="entry name" value="PEROXIREDOXIN-5, MITOCHONDRIAL"/>
    <property type="match status" value="1"/>
</dbReference>
<dbReference type="EC" id="1.11.1.27" evidence="6"/>
<evidence type="ECO:0000256" key="5">
    <source>
        <dbReference type="PIRSR" id="PIRSR637944-1"/>
    </source>
</evidence>
<dbReference type="GO" id="GO:0045454">
    <property type="term" value="P:cell redox homeostasis"/>
    <property type="evidence" value="ECO:0007669"/>
    <property type="project" value="TreeGrafter"/>
</dbReference>
<evidence type="ECO:0000313" key="9">
    <source>
        <dbReference type="Proteomes" id="UP000306602"/>
    </source>
</evidence>
<dbReference type="OrthoDB" id="9800621at2"/>
<comment type="function">
    <text evidence="6">Thiol-specific peroxidase that catalyzes the reduction of hydrogen peroxide and organic hydroperoxides to water and alcohols, respectively. Plays a role in cell protection against oxidative stress by detoxifying peroxides.</text>
</comment>
<dbReference type="Proteomes" id="UP000306602">
    <property type="component" value="Unassembled WGS sequence"/>
</dbReference>
<comment type="similarity">
    <text evidence="6">Belongs to the peroxiredoxin family. Prx5 subfamily.</text>
</comment>
<evidence type="ECO:0000256" key="1">
    <source>
        <dbReference type="ARBA" id="ARBA00022559"/>
    </source>
</evidence>
<keyword evidence="3 6" id="KW-0560">Oxidoreductase</keyword>
<dbReference type="EMBL" id="SRKY01000002">
    <property type="protein sequence ID" value="THH37012.1"/>
    <property type="molecule type" value="Genomic_DNA"/>
</dbReference>
<evidence type="ECO:0000313" key="8">
    <source>
        <dbReference type="EMBL" id="THH37012.1"/>
    </source>
</evidence>
<dbReference type="Gene3D" id="3.40.30.10">
    <property type="entry name" value="Glutaredoxin"/>
    <property type="match status" value="1"/>
</dbReference>
<keyword evidence="1 6" id="KW-0575">Peroxidase</keyword>
<feature type="domain" description="Thioredoxin" evidence="7">
    <location>
        <begin position="3"/>
        <end position="162"/>
    </location>
</feature>
<feature type="active site" description="Cysteine sulfenic acid (-SOH) intermediate" evidence="5">
    <location>
        <position position="49"/>
    </location>
</feature>
<dbReference type="CDD" id="cd03013">
    <property type="entry name" value="PRX5_like"/>
    <property type="match status" value="1"/>
</dbReference>
<dbReference type="InterPro" id="IPR036249">
    <property type="entry name" value="Thioredoxin-like_sf"/>
</dbReference>
<evidence type="ECO:0000259" key="7">
    <source>
        <dbReference type="PROSITE" id="PS51352"/>
    </source>
</evidence>